<reference evidence="5" key="1">
    <citation type="journal article" date="2017" name="Cell">
        <title>Insights into land plant evolution garnered from the Marchantia polymorpha genome.</title>
        <authorList>
            <person name="Bowman J.L."/>
            <person name="Kohchi T."/>
            <person name="Yamato K.T."/>
            <person name="Jenkins J."/>
            <person name="Shu S."/>
            <person name="Ishizaki K."/>
            <person name="Yamaoka S."/>
            <person name="Nishihama R."/>
            <person name="Nakamura Y."/>
            <person name="Berger F."/>
            <person name="Adam C."/>
            <person name="Aki S.S."/>
            <person name="Althoff F."/>
            <person name="Araki T."/>
            <person name="Arteaga-Vazquez M.A."/>
            <person name="Balasubrmanian S."/>
            <person name="Barry K."/>
            <person name="Bauer D."/>
            <person name="Boehm C.R."/>
            <person name="Briginshaw L."/>
            <person name="Caballero-Perez J."/>
            <person name="Catarino B."/>
            <person name="Chen F."/>
            <person name="Chiyoda S."/>
            <person name="Chovatia M."/>
            <person name="Davies K.M."/>
            <person name="Delmans M."/>
            <person name="Demura T."/>
            <person name="Dierschke T."/>
            <person name="Dolan L."/>
            <person name="Dorantes-Acosta A.E."/>
            <person name="Eklund D.M."/>
            <person name="Florent S.N."/>
            <person name="Flores-Sandoval E."/>
            <person name="Fujiyama A."/>
            <person name="Fukuzawa H."/>
            <person name="Galik B."/>
            <person name="Grimanelli D."/>
            <person name="Grimwood J."/>
            <person name="Grossniklaus U."/>
            <person name="Hamada T."/>
            <person name="Haseloff J."/>
            <person name="Hetherington A.J."/>
            <person name="Higo A."/>
            <person name="Hirakawa Y."/>
            <person name="Hundley H.N."/>
            <person name="Ikeda Y."/>
            <person name="Inoue K."/>
            <person name="Inoue S.I."/>
            <person name="Ishida S."/>
            <person name="Jia Q."/>
            <person name="Kakita M."/>
            <person name="Kanazawa T."/>
            <person name="Kawai Y."/>
            <person name="Kawashima T."/>
            <person name="Kennedy M."/>
            <person name="Kinose K."/>
            <person name="Kinoshita T."/>
            <person name="Kohara Y."/>
            <person name="Koide E."/>
            <person name="Komatsu K."/>
            <person name="Kopischke S."/>
            <person name="Kubo M."/>
            <person name="Kyozuka J."/>
            <person name="Lagercrantz U."/>
            <person name="Lin S.S."/>
            <person name="Lindquist E."/>
            <person name="Lipzen A.M."/>
            <person name="Lu C.W."/>
            <person name="De Luna E."/>
            <person name="Martienssen R.A."/>
            <person name="Minamino N."/>
            <person name="Mizutani M."/>
            <person name="Mizutani M."/>
            <person name="Mochizuki N."/>
            <person name="Monte I."/>
            <person name="Mosher R."/>
            <person name="Nagasaki H."/>
            <person name="Nakagami H."/>
            <person name="Naramoto S."/>
            <person name="Nishitani K."/>
            <person name="Ohtani M."/>
            <person name="Okamoto T."/>
            <person name="Okumura M."/>
            <person name="Phillips J."/>
            <person name="Pollak B."/>
            <person name="Reinders A."/>
            <person name="Rovekamp M."/>
            <person name="Sano R."/>
            <person name="Sawa S."/>
            <person name="Schmid M.W."/>
            <person name="Shirakawa M."/>
            <person name="Solano R."/>
            <person name="Spunde A."/>
            <person name="Suetsugu N."/>
            <person name="Sugano S."/>
            <person name="Sugiyama A."/>
            <person name="Sun R."/>
            <person name="Suzuki Y."/>
            <person name="Takenaka M."/>
            <person name="Takezawa D."/>
            <person name="Tomogane H."/>
            <person name="Tsuzuki M."/>
            <person name="Ueda T."/>
            <person name="Umeda M."/>
            <person name="Ward J.M."/>
            <person name="Watanabe Y."/>
            <person name="Yazaki K."/>
            <person name="Yokoyama R."/>
            <person name="Yoshitake Y."/>
            <person name="Yotsui I."/>
            <person name="Zachgo S."/>
            <person name="Schmutz J."/>
        </authorList>
    </citation>
    <scope>NUCLEOTIDE SEQUENCE [LARGE SCALE GENOMIC DNA]</scope>
    <source>
        <strain evidence="5">Tak-1</strain>
    </source>
</reference>
<evidence type="ECO:0000256" key="1">
    <source>
        <dbReference type="ARBA" id="ARBA00008668"/>
    </source>
</evidence>
<sequence>MAAWRSANVLVALLVVAAAWIHPGVFTVEGNNAASSPFPAIILLGDSTIDVGTNNDLITVIKSDFPPYGRDLTMQLPKGRFCNGLLVTDYLAQDLGFPYQIPYLQRAGQEQKLLTGVNFASSGSGWVNLTADTYNVISFAKQVDQFKDYKKELISMVGQTQADNIISNALYVISTGTNDYVLSYYVNPLVQKKYSIPAYQQLIRDTATVYLQDLYNEGARNFALASLPPLGCLPAVISIYGNKGLGPEGCVAPLNEVARAGNDVFRHVFMPKLERQLVGSKLVYLDVYTVLFELAANPRAFGYKEARKSCCGTGLVEVAILCNPASFGTCDDSNEYVFFDSFHPTTRTYKLVYDEFVWPVVKAAFNF</sequence>
<proteinExistence type="inferred from homology"/>
<dbReference type="Gramene" id="Mp1g06340.1">
    <property type="protein sequence ID" value="Mp1g06340.1.cds"/>
    <property type="gene ID" value="Mp1g06340"/>
</dbReference>
<keyword evidence="2 3" id="KW-0732">Signal</keyword>
<reference evidence="4" key="2">
    <citation type="submission" date="2017-12" db="EMBL/GenBank/DDBJ databases">
        <title>WGS assembly of Marchantia polymorpha.</title>
        <authorList>
            <person name="Bowman J.L."/>
            <person name="Kohchi T."/>
            <person name="Yamato K.T."/>
            <person name="Jenkins J."/>
            <person name="Shu S."/>
            <person name="Ishizaki K."/>
            <person name="Yamaoka S."/>
            <person name="Nishihama R."/>
            <person name="Nakamura Y."/>
            <person name="Berger F."/>
            <person name="Adam C."/>
            <person name="Aki S.S."/>
            <person name="Althoff F."/>
            <person name="Araki T."/>
            <person name="Arteaga-Vazquez M.A."/>
            <person name="Balasubrmanian S."/>
            <person name="Bauer D."/>
            <person name="Boehm C.R."/>
            <person name="Briginshaw L."/>
            <person name="Caballero-Perez J."/>
            <person name="Catarino B."/>
            <person name="Chen F."/>
            <person name="Chiyoda S."/>
            <person name="Chovatia M."/>
            <person name="Davies K.M."/>
            <person name="Delmans M."/>
            <person name="Demura T."/>
            <person name="Dierschke T."/>
            <person name="Dolan L."/>
            <person name="Dorantes-Acosta A.E."/>
            <person name="Eklund D.M."/>
            <person name="Florent S.N."/>
            <person name="Flores-Sandoval E."/>
            <person name="Fujiyama A."/>
            <person name="Fukuzawa H."/>
            <person name="Galik B."/>
            <person name="Grimanelli D."/>
            <person name="Grimwood J."/>
            <person name="Grossniklaus U."/>
            <person name="Hamada T."/>
            <person name="Haseloff J."/>
            <person name="Hetherington A.J."/>
            <person name="Higo A."/>
            <person name="Hirakawa Y."/>
            <person name="Hundley H.N."/>
            <person name="Ikeda Y."/>
            <person name="Inoue K."/>
            <person name="Inoue S."/>
            <person name="Ishida S."/>
            <person name="Jia Q."/>
            <person name="Kakita M."/>
            <person name="Kanazawa T."/>
            <person name="Kawai Y."/>
            <person name="Kawashima T."/>
            <person name="Kennedy M."/>
            <person name="Kinose K."/>
            <person name="Kinoshita T."/>
            <person name="Kohara Y."/>
            <person name="Koide E."/>
            <person name="Komatsu K."/>
            <person name="Kopischke S."/>
            <person name="Kubo M."/>
            <person name="Kyozuka J."/>
            <person name="Lagercrantz U."/>
            <person name="Lin S.S."/>
            <person name="Lindquist E."/>
            <person name="Lipzen A.M."/>
            <person name="Lu C."/>
            <person name="Luna E.D."/>
            <person name="Martienssen R.A."/>
            <person name="Minamino N."/>
            <person name="Mizutani M."/>
            <person name="Mizutani M."/>
            <person name="Mochizuki N."/>
            <person name="Monte I."/>
            <person name="Mosher R."/>
            <person name="Nagasaki H."/>
            <person name="Nakagami H."/>
            <person name="Naramoto S."/>
            <person name="Nishitani K."/>
            <person name="Ohtani M."/>
            <person name="Okamoto T."/>
            <person name="Okumura M."/>
            <person name="Phillips J."/>
            <person name="Pollak B."/>
            <person name="Reinders A."/>
            <person name="Roevekamp M."/>
            <person name="Sano R."/>
            <person name="Sawa S."/>
            <person name="Schmid M.W."/>
            <person name="Shirakawa M."/>
            <person name="Solano R."/>
            <person name="Spunde A."/>
            <person name="Suetsugu N."/>
            <person name="Sugano S."/>
            <person name="Sugiyama A."/>
            <person name="Sun R."/>
            <person name="Suzuki Y."/>
            <person name="Takenaka M."/>
            <person name="Takezawa D."/>
            <person name="Tomogane H."/>
            <person name="Tsuzuki M."/>
            <person name="Ueda T."/>
            <person name="Umeda M."/>
            <person name="Ward J.M."/>
            <person name="Watanabe Y."/>
            <person name="Yazaki K."/>
            <person name="Yokoyama R."/>
            <person name="Yoshitake Y."/>
            <person name="Yotsui I."/>
            <person name="Zachgo S."/>
            <person name="Schmutz J."/>
        </authorList>
    </citation>
    <scope>NUCLEOTIDE SEQUENCE [LARGE SCALE GENOMIC DNA]</scope>
    <source>
        <strain evidence="4">Tak-1</strain>
    </source>
</reference>
<dbReference type="SUPFAM" id="SSF52266">
    <property type="entry name" value="SGNH hydrolase"/>
    <property type="match status" value="1"/>
</dbReference>
<dbReference type="PANTHER" id="PTHR45642:SF139">
    <property type="entry name" value="SGNH HYDROLASE-TYPE ESTERASE DOMAIN-CONTAINING PROTEIN"/>
    <property type="match status" value="1"/>
</dbReference>
<feature type="chain" id="PRO_5044069779" evidence="3">
    <location>
        <begin position="28"/>
        <end position="367"/>
    </location>
</feature>
<name>A0A2R6X0Y9_MARPO</name>
<dbReference type="OMA" id="SRQAEYF"/>
<comment type="similarity">
    <text evidence="1">Belongs to the 'GDSL' lipolytic enzyme family.</text>
</comment>
<dbReference type="PANTHER" id="PTHR45642">
    <property type="entry name" value="GDSL ESTERASE/LIPASE EXL3"/>
    <property type="match status" value="1"/>
</dbReference>
<dbReference type="AlphaFoldDB" id="A0A2R6X0Y9"/>
<dbReference type="InterPro" id="IPR035669">
    <property type="entry name" value="SGNH_plant_lipase-like"/>
</dbReference>
<accession>A0A2R6X0Y9</accession>
<dbReference type="InterPro" id="IPR001087">
    <property type="entry name" value="GDSL"/>
</dbReference>
<dbReference type="EMBL" id="KZ772715">
    <property type="protein sequence ID" value="PTQ39760.1"/>
    <property type="molecule type" value="Genomic_DNA"/>
</dbReference>
<evidence type="ECO:0000313" key="4">
    <source>
        <dbReference type="EMBL" id="PTQ39759.1"/>
    </source>
</evidence>
<keyword evidence="5" id="KW-1185">Reference proteome</keyword>
<dbReference type="OrthoDB" id="1600564at2759"/>
<dbReference type="Gramene" id="Mp1g06340.2">
    <property type="protein sequence ID" value="Mp1g06340.2.cds"/>
    <property type="gene ID" value="Mp1g06340"/>
</dbReference>
<feature type="signal peptide" evidence="3">
    <location>
        <begin position="1"/>
        <end position="27"/>
    </location>
</feature>
<dbReference type="Proteomes" id="UP000244005">
    <property type="component" value="Unassembled WGS sequence"/>
</dbReference>
<dbReference type="Pfam" id="PF00657">
    <property type="entry name" value="Lipase_GDSL"/>
    <property type="match status" value="1"/>
</dbReference>
<evidence type="ECO:0000256" key="3">
    <source>
        <dbReference type="SAM" id="SignalP"/>
    </source>
</evidence>
<dbReference type="EMBL" id="KZ772715">
    <property type="protein sequence ID" value="PTQ39759.1"/>
    <property type="molecule type" value="Genomic_DNA"/>
</dbReference>
<gene>
    <name evidence="4" type="ORF">MARPO_0043s0026</name>
</gene>
<evidence type="ECO:0000313" key="5">
    <source>
        <dbReference type="Proteomes" id="UP000244005"/>
    </source>
</evidence>
<dbReference type="GO" id="GO:0016788">
    <property type="term" value="F:hydrolase activity, acting on ester bonds"/>
    <property type="evidence" value="ECO:0007669"/>
    <property type="project" value="InterPro"/>
</dbReference>
<dbReference type="InterPro" id="IPR036514">
    <property type="entry name" value="SGNH_hydro_sf"/>
</dbReference>
<dbReference type="CDD" id="cd01837">
    <property type="entry name" value="SGNH_plant_lipase_like"/>
    <property type="match status" value="1"/>
</dbReference>
<protein>
    <submittedName>
        <fullName evidence="4">Uncharacterized protein</fullName>
    </submittedName>
</protein>
<evidence type="ECO:0000256" key="2">
    <source>
        <dbReference type="ARBA" id="ARBA00022729"/>
    </source>
</evidence>
<dbReference type="InterPro" id="IPR050592">
    <property type="entry name" value="GDSL_lipolytic_enzyme"/>
</dbReference>
<dbReference type="Gene3D" id="3.40.50.1110">
    <property type="entry name" value="SGNH hydrolase"/>
    <property type="match status" value="1"/>
</dbReference>
<organism evidence="4 5">
    <name type="scientific">Marchantia polymorpha</name>
    <name type="common">Common liverwort</name>
    <name type="synonym">Marchantia aquatica</name>
    <dbReference type="NCBI Taxonomy" id="3197"/>
    <lineage>
        <taxon>Eukaryota</taxon>
        <taxon>Viridiplantae</taxon>
        <taxon>Streptophyta</taxon>
        <taxon>Embryophyta</taxon>
        <taxon>Marchantiophyta</taxon>
        <taxon>Marchantiopsida</taxon>
        <taxon>Marchantiidae</taxon>
        <taxon>Marchantiales</taxon>
        <taxon>Marchantiaceae</taxon>
        <taxon>Marchantia</taxon>
    </lineage>
</organism>